<dbReference type="RefSeq" id="WP_042128097.1">
    <property type="nucleotide sequence ID" value="NZ_FZOL01000026.1"/>
</dbReference>
<dbReference type="InterPro" id="IPR029035">
    <property type="entry name" value="DHS-like_NAD/FAD-binding_dom"/>
</dbReference>
<gene>
    <name evidence="1" type="ORF">SAMN05444352_12618</name>
</gene>
<dbReference type="Pfam" id="PF13289">
    <property type="entry name" value="SIR2_2"/>
    <property type="match status" value="1"/>
</dbReference>
<evidence type="ECO:0000313" key="1">
    <source>
        <dbReference type="EMBL" id="SNT15587.1"/>
    </source>
</evidence>
<dbReference type="Proteomes" id="UP000198407">
    <property type="component" value="Unassembled WGS sequence"/>
</dbReference>
<sequence>MNAELLHAHRTNKLMLFVGSGVSANLNLPTWSQLTAHIATELGYDPKIFDTYGSNLALAEFYKKKKGSLGPLRSWMDREWHRPDTDITQSEIHRLITLGKFSRIYTTNYDRWLEIAHDKFGVPYDKVASVADLVSVTDGRRQIVKFHGDFDDDASIVLDETSYFQRLNYDSPLDIKLGNDVLGNSVLFIGYSLSDINIRLLFYRLTEMWGRSAISSARPKSYVFTNRPNPVAQEVLGQWGIEMIVSEEDDPKKALTDFLKELVS</sequence>
<dbReference type="STRING" id="1215104.GCA_000730585_01268"/>
<dbReference type="OrthoDB" id="95129at2"/>
<dbReference type="Gene3D" id="3.40.50.1220">
    <property type="entry name" value="TPP-binding domain"/>
    <property type="match status" value="1"/>
</dbReference>
<dbReference type="PIRSF" id="PIRSF033541">
    <property type="entry name" value="ORF25P_Sir2"/>
    <property type="match status" value="1"/>
</dbReference>
<protein>
    <submittedName>
        <fullName evidence="1">SIR2-like domain-containing protein</fullName>
    </submittedName>
</protein>
<evidence type="ECO:0000313" key="2">
    <source>
        <dbReference type="Proteomes" id="UP000198407"/>
    </source>
</evidence>
<reference evidence="2" key="1">
    <citation type="submission" date="2017-06" db="EMBL/GenBank/DDBJ databases">
        <authorList>
            <person name="Varghese N."/>
            <person name="Submissions S."/>
        </authorList>
    </citation>
    <scope>NUCLEOTIDE SEQUENCE [LARGE SCALE GENOMIC DNA]</scope>
    <source>
        <strain evidence="2">DSM 22348</strain>
    </source>
</reference>
<dbReference type="AlphaFoldDB" id="A0A239KB05"/>
<accession>A0A239KB05</accession>
<dbReference type="InterPro" id="IPR014583">
    <property type="entry name" value="Uncharacterised_Sir2-like"/>
</dbReference>
<proteinExistence type="predicted"/>
<name>A0A239KB05_9PSED</name>
<dbReference type="SUPFAM" id="SSF52467">
    <property type="entry name" value="DHS-like NAD/FAD-binding domain"/>
    <property type="match status" value="1"/>
</dbReference>
<dbReference type="EMBL" id="FZOL01000026">
    <property type="protein sequence ID" value="SNT15587.1"/>
    <property type="molecule type" value="Genomic_DNA"/>
</dbReference>
<organism evidence="1 2">
    <name type="scientific">Pseudomonas japonica</name>
    <dbReference type="NCBI Taxonomy" id="256466"/>
    <lineage>
        <taxon>Bacteria</taxon>
        <taxon>Pseudomonadati</taxon>
        <taxon>Pseudomonadota</taxon>
        <taxon>Gammaproteobacteria</taxon>
        <taxon>Pseudomonadales</taxon>
        <taxon>Pseudomonadaceae</taxon>
        <taxon>Pseudomonas</taxon>
    </lineage>
</organism>
<keyword evidence="2" id="KW-1185">Reference proteome</keyword>